<feature type="transmembrane region" description="Helical" evidence="10">
    <location>
        <begin position="453"/>
        <end position="474"/>
    </location>
</feature>
<comment type="function">
    <text evidence="1">Core subunit of the mitochondrial membrane respiratory chain NADH dehydrogenase (Complex I) that is believed to belong to the minimal assembly required for catalysis. Complex I functions in the transfer of electrons from NADH to the respiratory chain. The immediate electron acceptor for the enzyme is believed to be ubiquinone.</text>
</comment>
<dbReference type="EC" id="7.1.1.2" evidence="4 10"/>
<dbReference type="NCBIfam" id="TIGR01972">
    <property type="entry name" value="NDH_I_M"/>
    <property type="match status" value="1"/>
</dbReference>
<keyword evidence="10" id="KW-0520">NAD</keyword>
<dbReference type="GO" id="GO:0003954">
    <property type="term" value="F:NADH dehydrogenase activity"/>
    <property type="evidence" value="ECO:0007669"/>
    <property type="project" value="TreeGrafter"/>
</dbReference>
<evidence type="ECO:0000256" key="6">
    <source>
        <dbReference type="ARBA" id="ARBA00022692"/>
    </source>
</evidence>
<feature type="transmembrane region" description="Helical" evidence="10">
    <location>
        <begin position="325"/>
        <end position="350"/>
    </location>
</feature>
<evidence type="ECO:0000256" key="9">
    <source>
        <dbReference type="ARBA" id="ARBA00049551"/>
    </source>
</evidence>
<feature type="transmembrane region" description="Helical" evidence="10">
    <location>
        <begin position="395"/>
        <end position="427"/>
    </location>
</feature>
<dbReference type="GO" id="GO:0015990">
    <property type="term" value="P:electron transport coupled proton transport"/>
    <property type="evidence" value="ECO:0007669"/>
    <property type="project" value="TreeGrafter"/>
</dbReference>
<evidence type="ECO:0000256" key="5">
    <source>
        <dbReference type="ARBA" id="ARBA00021006"/>
    </source>
</evidence>
<feature type="transmembrane region" description="Helical" evidence="10">
    <location>
        <begin position="206"/>
        <end position="223"/>
    </location>
</feature>
<keyword evidence="12" id="KW-0560">Oxidoreductase</keyword>
<feature type="transmembrane region" description="Helical" evidence="10">
    <location>
        <begin position="6"/>
        <end position="22"/>
    </location>
</feature>
<gene>
    <name evidence="12" type="primary">nad4</name>
</gene>
<keyword evidence="10" id="KW-0249">Electron transport</keyword>
<dbReference type="GO" id="GO:0048039">
    <property type="term" value="F:ubiquinone binding"/>
    <property type="evidence" value="ECO:0007669"/>
    <property type="project" value="TreeGrafter"/>
</dbReference>
<feature type="transmembrane region" description="Helical" evidence="10">
    <location>
        <begin position="167"/>
        <end position="186"/>
    </location>
</feature>
<feature type="transmembrane region" description="Helical" evidence="10">
    <location>
        <begin position="109"/>
        <end position="128"/>
    </location>
</feature>
<comment type="similarity">
    <text evidence="3 10">Belongs to the complex I subunit 4 family.</text>
</comment>
<dbReference type="InterPro" id="IPR001750">
    <property type="entry name" value="ND/Mrp_TM"/>
</dbReference>
<evidence type="ECO:0000259" key="11">
    <source>
        <dbReference type="Pfam" id="PF00361"/>
    </source>
</evidence>
<feature type="transmembrane region" description="Helical" evidence="10">
    <location>
        <begin position="244"/>
        <end position="266"/>
    </location>
</feature>
<keyword evidence="7 10" id="KW-1133">Transmembrane helix</keyword>
<sequence>MIFLLVTILILSILTLSIIPRNRYRLLKLTGLSSSFLILWISLLMWGTYSSNSLFQINFSNKWIDITPINLKWGPLHFGIDEISIPFIILTGILTPICLLISWTSIKHLVKEFIIFILFIHLLLVGVFTSLNILLFYILFEIILIPMFLIIGIWGSRKEKERAAYYFFFYTLIGSLLMLLAIFAIYSTLGTLDYQLLLNSNLPKNLQFWAFLGFFSSLAVKIPKVPFHIWLPQAHVEAPVAGSVLLAGILLKLGGYGFIRFSWNLFPEASNYFAPIIIMLSSIAIIYASLSTCRQTDAKRLVAYSSVAHMGIVTIAIFSKSIEGIIAAILLMIAHGLISSGLFIMVTNLYDRFHTRLIRYYRGTAFTMPIYSTILFIFILANIAFPISLNFVAEFLSIIAAIQLSWIAIIPMLIGIVLSASYSLFFYNKISFGTSSKFLLFSRDLNRKEFNSLIPLGLLAVVFGLTPLTLISSYNYPFIL</sequence>
<evidence type="ECO:0000256" key="4">
    <source>
        <dbReference type="ARBA" id="ARBA00012944"/>
    </source>
</evidence>
<protein>
    <recommendedName>
        <fullName evidence="5 10">NADH-ubiquinone oxidoreductase chain 4</fullName>
        <ecNumber evidence="4 10">7.1.1.2</ecNumber>
    </recommendedName>
</protein>
<dbReference type="EMBL" id="JN700937">
    <property type="protein sequence ID" value="AER54497.1"/>
    <property type="molecule type" value="Genomic_DNA"/>
</dbReference>
<keyword evidence="10" id="KW-0813">Transport</keyword>
<dbReference type="PRINTS" id="PR01437">
    <property type="entry name" value="NUOXDRDTASE4"/>
</dbReference>
<dbReference type="GO" id="GO:0042773">
    <property type="term" value="P:ATP synthesis coupled electron transport"/>
    <property type="evidence" value="ECO:0007669"/>
    <property type="project" value="InterPro"/>
</dbReference>
<evidence type="ECO:0000256" key="3">
    <source>
        <dbReference type="ARBA" id="ARBA00009025"/>
    </source>
</evidence>
<keyword evidence="6 10" id="KW-0812">Transmembrane</keyword>
<keyword evidence="10" id="KW-0830">Ubiquinone</keyword>
<keyword evidence="10" id="KW-0679">Respiratory chain</keyword>
<dbReference type="AlphaFoldDB" id="G9ISH1"/>
<dbReference type="GO" id="GO:0031966">
    <property type="term" value="C:mitochondrial membrane"/>
    <property type="evidence" value="ECO:0007669"/>
    <property type="project" value="UniProtKB-SubCell"/>
</dbReference>
<accession>G9ISH1</accession>
<dbReference type="InterPro" id="IPR003918">
    <property type="entry name" value="NADH_UbQ_OxRdtase"/>
</dbReference>
<evidence type="ECO:0000256" key="2">
    <source>
        <dbReference type="ARBA" id="ARBA00004141"/>
    </source>
</evidence>
<dbReference type="PANTHER" id="PTHR43507">
    <property type="entry name" value="NADH-UBIQUINONE OXIDOREDUCTASE CHAIN 4"/>
    <property type="match status" value="1"/>
</dbReference>
<feature type="transmembrane region" description="Helical" evidence="10">
    <location>
        <begin position="370"/>
        <end position="389"/>
    </location>
</feature>
<feature type="transmembrane region" description="Helical" evidence="10">
    <location>
        <begin position="29"/>
        <end position="49"/>
    </location>
</feature>
<dbReference type="GO" id="GO:0008137">
    <property type="term" value="F:NADH dehydrogenase (ubiquinone) activity"/>
    <property type="evidence" value="ECO:0007669"/>
    <property type="project" value="UniProtKB-UniRule"/>
</dbReference>
<comment type="subcellular location">
    <subcellularLocation>
        <location evidence="2">Membrane</location>
        <topology evidence="2">Multi-pass membrane protein</topology>
    </subcellularLocation>
    <subcellularLocation>
        <location evidence="10">Mitochondrion membrane</location>
        <topology evidence="10">Multi-pass membrane protein</topology>
    </subcellularLocation>
</comment>
<reference evidence="12" key="1">
    <citation type="journal article" date="2012" name="Genome Biol. Evol.">
        <title>Evolution of linear mitochondrial genomes in medusozoan cnidarians.</title>
        <authorList>
            <person name="Kayal E."/>
            <person name="Bentlage B."/>
            <person name="Collins A.G."/>
            <person name="Kayal M."/>
            <person name="Pirro S."/>
            <person name="Lavrov D.V."/>
        </authorList>
    </citation>
    <scope>NUCLEOTIDE SEQUENCE</scope>
</reference>
<feature type="domain" description="NADH:quinone oxidoreductase/Mrp antiporter transmembrane" evidence="11">
    <location>
        <begin position="130"/>
        <end position="418"/>
    </location>
</feature>
<geneLocation type="mitochondrion" evidence="12"/>
<organism evidence="12">
    <name type="scientific">Cyanea capillata</name>
    <name type="common">Lion's mane jellyfish</name>
    <name type="synonym">Cyanea arctica</name>
    <dbReference type="NCBI Taxonomy" id="27804"/>
    <lineage>
        <taxon>Eukaryota</taxon>
        <taxon>Metazoa</taxon>
        <taxon>Cnidaria</taxon>
        <taxon>Scyphozoa</taxon>
        <taxon>Semaeostomeae</taxon>
        <taxon>Cyaneidae</taxon>
        <taxon>Cyanea</taxon>
    </lineage>
</organism>
<feature type="transmembrane region" description="Helical" evidence="10">
    <location>
        <begin position="302"/>
        <end position="319"/>
    </location>
</feature>
<evidence type="ECO:0000256" key="7">
    <source>
        <dbReference type="ARBA" id="ARBA00022989"/>
    </source>
</evidence>
<evidence type="ECO:0000256" key="8">
    <source>
        <dbReference type="ARBA" id="ARBA00023136"/>
    </source>
</evidence>
<evidence type="ECO:0000256" key="1">
    <source>
        <dbReference type="ARBA" id="ARBA00003257"/>
    </source>
</evidence>
<keyword evidence="8 10" id="KW-0472">Membrane</keyword>
<feature type="transmembrane region" description="Helical" evidence="10">
    <location>
        <begin position="272"/>
        <end position="290"/>
    </location>
</feature>
<proteinExistence type="inferred from homology"/>
<comment type="function">
    <text evidence="10">Core subunit of the mitochondrial membrane respiratory chain NADH dehydrogenase (Complex I) which catalyzes electron transfer from NADH through the respiratory chain, using ubiquinone as an electron acceptor. Essential for the catalytic activity and assembly of complex I.</text>
</comment>
<feature type="transmembrane region" description="Helical" evidence="10">
    <location>
        <begin position="83"/>
        <end position="102"/>
    </location>
</feature>
<feature type="transmembrane region" description="Helical" evidence="10">
    <location>
        <begin position="134"/>
        <end position="155"/>
    </location>
</feature>
<dbReference type="InterPro" id="IPR010227">
    <property type="entry name" value="NADH_Q_OxRdtase_chainM/4"/>
</dbReference>
<keyword evidence="10 12" id="KW-0496">Mitochondrion</keyword>
<dbReference type="PANTHER" id="PTHR43507:SF1">
    <property type="entry name" value="NADH-UBIQUINONE OXIDOREDUCTASE CHAIN 4"/>
    <property type="match status" value="1"/>
</dbReference>
<name>G9ISH1_CYACP</name>
<comment type="catalytic activity">
    <reaction evidence="9 10">
        <text>a ubiquinone + NADH + 5 H(+)(in) = a ubiquinol + NAD(+) + 4 H(+)(out)</text>
        <dbReference type="Rhea" id="RHEA:29091"/>
        <dbReference type="Rhea" id="RHEA-COMP:9565"/>
        <dbReference type="Rhea" id="RHEA-COMP:9566"/>
        <dbReference type="ChEBI" id="CHEBI:15378"/>
        <dbReference type="ChEBI" id="CHEBI:16389"/>
        <dbReference type="ChEBI" id="CHEBI:17976"/>
        <dbReference type="ChEBI" id="CHEBI:57540"/>
        <dbReference type="ChEBI" id="CHEBI:57945"/>
        <dbReference type="EC" id="7.1.1.2"/>
    </reaction>
</comment>
<evidence type="ECO:0000256" key="10">
    <source>
        <dbReference type="RuleBase" id="RU003297"/>
    </source>
</evidence>
<evidence type="ECO:0000313" key="12">
    <source>
        <dbReference type="EMBL" id="AER54497.1"/>
    </source>
</evidence>
<dbReference type="Pfam" id="PF00361">
    <property type="entry name" value="Proton_antipo_M"/>
    <property type="match status" value="1"/>
</dbReference>